<evidence type="ECO:0000313" key="9">
    <source>
        <dbReference type="EMBL" id="EGR95511.1"/>
    </source>
</evidence>
<evidence type="ECO:0000256" key="4">
    <source>
        <dbReference type="ARBA" id="ARBA00022842"/>
    </source>
</evidence>
<dbReference type="Pfam" id="PF03372">
    <property type="entry name" value="Exo_endo_phos"/>
    <property type="match status" value="1"/>
</dbReference>
<evidence type="ECO:0000256" key="3">
    <source>
        <dbReference type="ARBA" id="ARBA00022801"/>
    </source>
</evidence>
<feature type="site" description="Interaction with DNA substrate" evidence="7">
    <location>
        <position position="298"/>
    </location>
</feature>
<accession>F9NX05</accession>
<dbReference type="GO" id="GO:0008311">
    <property type="term" value="F:double-stranded DNA 3'-5' DNA exonuclease activity"/>
    <property type="evidence" value="ECO:0007669"/>
    <property type="project" value="UniProtKB-EC"/>
</dbReference>
<keyword evidence="3 9" id="KW-0378">Hydrolase</keyword>
<dbReference type="CDD" id="cd10281">
    <property type="entry name" value="Nape_like_AP-endo"/>
    <property type="match status" value="1"/>
</dbReference>
<dbReference type="GO" id="GO:0006281">
    <property type="term" value="P:DNA repair"/>
    <property type="evidence" value="ECO:0007669"/>
    <property type="project" value="InterPro"/>
</dbReference>
<sequence length="307" mass="34372">MHRRCDTLLHMRIASFNINGIRAALKRGFSEWMEARDCDVIGLQEVRCRPADLPEGAFGDRHVSWAPGSLAGRNGVALLTRTAPAEVRSWGTHLIMTPGQTPTLAEVLPGNTDGLPTQLLPFVDEGRYIEVDLADAPLTVACLYLPKGATPDPTNEKSIAKQDRKMAFLAGFREHLTRRRQECASQDRHFLVMGDFNIAHENADLKNWKANQRNEGFLPEERQWFDTILSPDTLVDVVRAQHPDTNGPYSWWSWRGKAFANDAGWRIDYHLASPQLAKTAATAEIDRDPSYAERTSDHAAVVVDYAV</sequence>
<gene>
    <name evidence="9" type="primary">xth</name>
    <name evidence="9" type="ORF">HMPREF1162_1978</name>
</gene>
<keyword evidence="4 6" id="KW-0460">Magnesium</keyword>
<dbReference type="EMBL" id="AFUN01000038">
    <property type="protein sequence ID" value="EGR95511.1"/>
    <property type="molecule type" value="Genomic_DNA"/>
</dbReference>
<evidence type="ECO:0000256" key="5">
    <source>
        <dbReference type="PIRSR" id="PIRSR604808-1"/>
    </source>
</evidence>
<dbReference type="eggNOG" id="COG0708">
    <property type="taxonomic scope" value="Bacteria"/>
</dbReference>
<evidence type="ECO:0000256" key="1">
    <source>
        <dbReference type="ARBA" id="ARBA00007092"/>
    </source>
</evidence>
<dbReference type="Gene3D" id="3.60.10.10">
    <property type="entry name" value="Endonuclease/exonuclease/phosphatase"/>
    <property type="match status" value="1"/>
</dbReference>
<evidence type="ECO:0000256" key="6">
    <source>
        <dbReference type="PIRSR" id="PIRSR604808-2"/>
    </source>
</evidence>
<evidence type="ECO:0000259" key="8">
    <source>
        <dbReference type="Pfam" id="PF03372"/>
    </source>
</evidence>
<dbReference type="InterPro" id="IPR004808">
    <property type="entry name" value="AP_endonuc_1"/>
</dbReference>
<name>F9NX05_9ACTN</name>
<keyword evidence="2 6" id="KW-0479">Metal-binding</keyword>
<dbReference type="NCBIfam" id="TIGR00195">
    <property type="entry name" value="exoDNase_III"/>
    <property type="match status" value="1"/>
</dbReference>
<dbReference type="InterPro" id="IPR037493">
    <property type="entry name" value="ExoIII-like"/>
</dbReference>
<feature type="binding site" evidence="6">
    <location>
        <position position="298"/>
    </location>
    <ligand>
        <name>Mg(2+)</name>
        <dbReference type="ChEBI" id="CHEBI:18420"/>
        <label>1</label>
    </ligand>
</feature>
<dbReference type="PANTHER" id="PTHR43250:SF2">
    <property type="entry name" value="EXODEOXYRIBONUCLEASE III"/>
    <property type="match status" value="1"/>
</dbReference>
<evidence type="ECO:0000256" key="2">
    <source>
        <dbReference type="ARBA" id="ARBA00022723"/>
    </source>
</evidence>
<comment type="cofactor">
    <cofactor evidence="6">
        <name>Mg(2+)</name>
        <dbReference type="ChEBI" id="CHEBI:18420"/>
    </cofactor>
    <cofactor evidence="6">
        <name>Mn(2+)</name>
        <dbReference type="ChEBI" id="CHEBI:29035"/>
    </cofactor>
    <text evidence="6">Probably binds two magnesium or manganese ions per subunit.</text>
</comment>
<dbReference type="Proteomes" id="UP000007832">
    <property type="component" value="Unassembled WGS sequence"/>
</dbReference>
<keyword evidence="6" id="KW-0464">Manganese</keyword>
<feature type="binding site" evidence="6">
    <location>
        <position position="17"/>
    </location>
    <ligand>
        <name>Mg(2+)</name>
        <dbReference type="ChEBI" id="CHEBI:18420"/>
        <label>1</label>
    </ligand>
</feature>
<dbReference type="InterPro" id="IPR005135">
    <property type="entry name" value="Endo/exonuclease/phosphatase"/>
</dbReference>
<feature type="site" description="Transition state stabilizer" evidence="7">
    <location>
        <position position="197"/>
    </location>
</feature>
<dbReference type="PANTHER" id="PTHR43250">
    <property type="entry name" value="EXODEOXYRIBONUCLEASE III"/>
    <property type="match status" value="1"/>
</dbReference>
<reference evidence="9 10" key="1">
    <citation type="submission" date="2011-07" db="EMBL/GenBank/DDBJ databases">
        <title>Genome Sequence of Propionibacterium acnes SK182B-JCVI.</title>
        <authorList>
            <person name="Durkin A.S."/>
            <person name="Madupu R."/>
            <person name="Hostetler J."/>
            <person name="Radune D."/>
            <person name="Torralba M."/>
            <person name="Methe B."/>
            <person name="Sutton G."/>
            <person name="Strausberg R.L."/>
            <person name="Nelson K.E."/>
        </authorList>
    </citation>
    <scope>NUCLEOTIDE SEQUENCE [LARGE SCALE GENOMIC DNA]</scope>
    <source>
        <strain evidence="9 10">SK182B-JCVI</strain>
    </source>
</reference>
<dbReference type="GO" id="GO:0046872">
    <property type="term" value="F:metal ion binding"/>
    <property type="evidence" value="ECO:0007669"/>
    <property type="project" value="UniProtKB-KW"/>
</dbReference>
<feature type="domain" description="Endonuclease/exonuclease/phosphatase" evidence="8">
    <location>
        <begin position="14"/>
        <end position="298"/>
    </location>
</feature>
<dbReference type="PROSITE" id="PS51435">
    <property type="entry name" value="AP_NUCLEASE_F1_4"/>
    <property type="match status" value="1"/>
</dbReference>
<feature type="binding site" evidence="6">
    <location>
        <position position="297"/>
    </location>
    <ligand>
        <name>Mg(2+)</name>
        <dbReference type="ChEBI" id="CHEBI:18420"/>
        <label>1</label>
    </ligand>
</feature>
<feature type="binding site" evidence="6">
    <location>
        <position position="197"/>
    </location>
    <ligand>
        <name>Mg(2+)</name>
        <dbReference type="ChEBI" id="CHEBI:18420"/>
        <label>1</label>
    </ligand>
</feature>
<protein>
    <submittedName>
        <fullName evidence="9">Exodeoxyribonuclease III</fullName>
        <ecNumber evidence="9">3.1.11.2</ecNumber>
    </submittedName>
</protein>
<dbReference type="PATRIC" id="fig|1051006.4.peg.1715"/>
<feature type="active site" description="Proton acceptor" evidence="5">
    <location>
        <position position="298"/>
    </location>
</feature>
<dbReference type="AlphaFoldDB" id="F9NX05"/>
<feature type="active site" evidence="5">
    <location>
        <position position="144"/>
    </location>
</feature>
<feature type="site" description="Important for catalytic activity" evidence="7">
    <location>
        <position position="268"/>
    </location>
</feature>
<comment type="similarity">
    <text evidence="1">Belongs to the DNA repair enzymes AP/ExoA family.</text>
</comment>
<evidence type="ECO:0000256" key="7">
    <source>
        <dbReference type="PIRSR" id="PIRSR604808-3"/>
    </source>
</evidence>
<evidence type="ECO:0000313" key="10">
    <source>
        <dbReference type="Proteomes" id="UP000007832"/>
    </source>
</evidence>
<proteinExistence type="inferred from homology"/>
<organism evidence="9 10">
    <name type="scientific">[Propionibacterium] namnetense SK182B-JCVI</name>
    <dbReference type="NCBI Taxonomy" id="1051006"/>
    <lineage>
        <taxon>Bacteria</taxon>
        <taxon>Bacillati</taxon>
        <taxon>Actinomycetota</taxon>
        <taxon>Actinomycetes</taxon>
        <taxon>Propionibacteriales</taxon>
        <taxon>Propionibacteriaceae</taxon>
        <taxon>Cutibacterium</taxon>
    </lineage>
</organism>
<feature type="binding site" evidence="6">
    <location>
        <position position="45"/>
    </location>
    <ligand>
        <name>Mg(2+)</name>
        <dbReference type="ChEBI" id="CHEBI:18420"/>
        <label>1</label>
    </ligand>
</feature>
<dbReference type="NCBIfam" id="TIGR00633">
    <property type="entry name" value="xth"/>
    <property type="match status" value="1"/>
</dbReference>
<feature type="binding site" evidence="6">
    <location>
        <position position="195"/>
    </location>
    <ligand>
        <name>Mg(2+)</name>
        <dbReference type="ChEBI" id="CHEBI:18420"/>
        <label>1</label>
    </ligand>
</feature>
<dbReference type="STRING" id="1574624.GCA_001642025_01137"/>
<comment type="caution">
    <text evidence="9">The sequence shown here is derived from an EMBL/GenBank/DDBJ whole genome shotgun (WGS) entry which is preliminary data.</text>
</comment>
<feature type="active site" description="Proton donor/acceptor" evidence="5">
    <location>
        <position position="195"/>
    </location>
</feature>
<dbReference type="InterPro" id="IPR036691">
    <property type="entry name" value="Endo/exonu/phosph_ase_sf"/>
</dbReference>
<dbReference type="EC" id="3.1.11.2" evidence="9"/>
<dbReference type="SUPFAM" id="SSF56219">
    <property type="entry name" value="DNase I-like"/>
    <property type="match status" value="1"/>
</dbReference>